<dbReference type="InterPro" id="IPR016024">
    <property type="entry name" value="ARM-type_fold"/>
</dbReference>
<dbReference type="Pfam" id="PF23654">
    <property type="entry name" value="ARM_LIN_2nd"/>
    <property type="match status" value="1"/>
</dbReference>
<dbReference type="InterPro" id="IPR001680">
    <property type="entry name" value="WD40_rpt"/>
</dbReference>
<dbReference type="Gene3D" id="2.130.10.10">
    <property type="entry name" value="YVTN repeat-like/Quinoprotein amine dehydrogenase"/>
    <property type="match status" value="2"/>
</dbReference>
<dbReference type="PROSITE" id="PS51698">
    <property type="entry name" value="U_BOX"/>
    <property type="match status" value="1"/>
</dbReference>
<feature type="region of interest" description="Disordered" evidence="6">
    <location>
        <begin position="396"/>
        <end position="428"/>
    </location>
</feature>
<comment type="caution">
    <text evidence="8">The sequence shown here is derived from an EMBL/GenBank/DDBJ whole genome shotgun (WGS) entry which is preliminary data.</text>
</comment>
<dbReference type="InterPro" id="IPR011989">
    <property type="entry name" value="ARM-like"/>
</dbReference>
<dbReference type="InterPro" id="IPR013083">
    <property type="entry name" value="Znf_RING/FYVE/PHD"/>
</dbReference>
<dbReference type="SUPFAM" id="SSF48371">
    <property type="entry name" value="ARM repeat"/>
    <property type="match status" value="1"/>
</dbReference>
<name>A0ABR0DM13_9LAMI</name>
<dbReference type="SUPFAM" id="SSF57850">
    <property type="entry name" value="RING/U-box"/>
    <property type="match status" value="1"/>
</dbReference>
<feature type="domain" description="U-box" evidence="7">
    <location>
        <begin position="533"/>
        <end position="608"/>
    </location>
</feature>
<feature type="region of interest" description="Disordered" evidence="6">
    <location>
        <begin position="449"/>
        <end position="479"/>
    </location>
</feature>
<dbReference type="Pfam" id="PF00400">
    <property type="entry name" value="WD40"/>
    <property type="match status" value="1"/>
</dbReference>
<evidence type="ECO:0000256" key="5">
    <source>
        <dbReference type="PROSITE-ProRule" id="PRU00221"/>
    </source>
</evidence>
<dbReference type="Gene3D" id="1.25.10.10">
    <property type="entry name" value="Leucine-rich Repeat Variant"/>
    <property type="match status" value="1"/>
</dbReference>
<comment type="catalytic activity">
    <reaction evidence="1">
        <text>S-ubiquitinyl-[E2 ubiquitin-conjugating enzyme]-L-cysteine + [acceptor protein]-L-lysine = [E2 ubiquitin-conjugating enzyme]-L-cysteine + N(6)-ubiquitinyl-[acceptor protein]-L-lysine.</text>
        <dbReference type="EC" id="2.3.2.27"/>
    </reaction>
</comment>
<dbReference type="EC" id="2.3.2.27" evidence="3"/>
<dbReference type="PANTHER" id="PTHR47446:SF3">
    <property type="entry name" value="RING-TYPE E3 UBIQUITIN TRANSFERASE"/>
    <property type="match status" value="1"/>
</dbReference>
<dbReference type="SMART" id="SM00320">
    <property type="entry name" value="WD40"/>
    <property type="match status" value="4"/>
</dbReference>
<feature type="repeat" description="WD" evidence="5">
    <location>
        <begin position="1245"/>
        <end position="1279"/>
    </location>
</feature>
<dbReference type="SUPFAM" id="SSF50978">
    <property type="entry name" value="WD40 repeat-like"/>
    <property type="match status" value="1"/>
</dbReference>
<dbReference type="PROSITE" id="PS50294">
    <property type="entry name" value="WD_REPEATS_REGION"/>
    <property type="match status" value="1"/>
</dbReference>
<feature type="compositionally biased region" description="Low complexity" evidence="6">
    <location>
        <begin position="449"/>
        <end position="467"/>
    </location>
</feature>
<evidence type="ECO:0000256" key="2">
    <source>
        <dbReference type="ARBA" id="ARBA00004906"/>
    </source>
</evidence>
<evidence type="ECO:0000256" key="3">
    <source>
        <dbReference type="ARBA" id="ARBA00012483"/>
    </source>
</evidence>
<proteinExistence type="predicted"/>
<comment type="pathway">
    <text evidence="2">Protein modification; protein ubiquitination.</text>
</comment>
<reference evidence="8 9" key="1">
    <citation type="journal article" date="2023" name="bioRxiv">
        <title>Genome report: Whole genome sequence and annotation of Penstemon davidsonii.</title>
        <authorList>
            <person name="Ostevik K.L."/>
            <person name="Alabady M."/>
            <person name="Zhang M."/>
            <person name="Rausher M.D."/>
        </authorList>
    </citation>
    <scope>NUCLEOTIDE SEQUENCE [LARGE SCALE GENOMIC DNA]</scope>
    <source>
        <strain evidence="8">DNT005</strain>
        <tissue evidence="8">Whole leaf</tissue>
    </source>
</reference>
<feature type="region of interest" description="Disordered" evidence="6">
    <location>
        <begin position="327"/>
        <end position="349"/>
    </location>
</feature>
<dbReference type="CDD" id="cd16664">
    <property type="entry name" value="RING-Ubox_PUB"/>
    <property type="match status" value="1"/>
</dbReference>
<dbReference type="InterPro" id="IPR036322">
    <property type="entry name" value="WD40_repeat_dom_sf"/>
</dbReference>
<protein>
    <recommendedName>
        <fullName evidence="3">RING-type E3 ubiquitin transferase</fullName>
        <ecNumber evidence="3">2.3.2.27</ecNumber>
    </recommendedName>
</protein>
<sequence>MAGNYRFEMDQKDIVRSLTTTVGSFIQDRLIDKEQRTQHKEQCAERLAAENGSPNEENGIQYSDQAVLANLDWGIDALEESINTSNIETKMARLDYSEKMLQICAMLNPSQKTAGVPNSYLSAWAHLNLSYLWKLRNNVHNSVLHILEMFIVDPFFSRIDFAPELWKSLFLPHMSSIVGWYSQERRRIVMDVIPETSDLSFTVDFDQYFNESLILSVRPEQGERIQELEQLYGQSLDENTRLYAKYYKDCIGYDSATGRKPIPMFPIAEPPMTPLHEVNSRAIPDYVKFGPILPKSAGFSPLLKPKENNKEAFSRLQAISTSSENLEESAAWDAHEEIHEESEDYGAYMESNDREVENVSNDFRTEKDYDSRSVVSNNSSIRLKWEEETTSSRQIVKVNSRYQSPQSSSPMDSPKKNSTRIPSPKVGKSFGKVQTSVLRLLSTRAIDSPISTSLPSSPLSSLDNLSIRSTDSDGEMTEQQKTAKRNVGLAHSIRQVFPKSISRICVSSLNQEEDGSHHYVSSPLSGMLTPQSRPPKDFVCPITGQIFNDPVTLETGQTYETKAIQEWMNRGNTTCPITRQPLSASSLPKTNYVLKRLITSWKEQHPHLAHEFSSAETPQRHLSQRSLSIETDYKPQRFNRAALSISPTSVISQAAVDTVINALKPYILVLCNSEDLKECEEAILTIVKIWEDSNVDSGIYSYLSSPTIINGFVEILSASLNKEVLRKTIYILSKLICADDGVSDLLTSVDSDFYFLVDLLKKGLAEAAVLMYLVRPSFSNLDSHNLISTLIHIVSDKNEVYTGLQYVIGPKDAAVILLEQIVTGGDEGDRSRNAMKVISGNGILALLNFLHTVDGRQSIVSILLCCVQTDINCRNMMANKIELSPVLELFHGGNDSVRGICIEFLCELVQLSRRTLCNQILQIIKEEGTSSTMHTLLVYLQMSPMEQKPAIASLLLQLDLLAAPRKTSIYREEAMEALLEALQKKDFPSSQIMALGALSSLSGHSRTSKKPYMESWLLKIAGFDQPYNAMTKEDIKSIEPEFADMKEEEKAARTWEKRIAFVLSNHEKGTIFTALEECFKCNSIEIAKSSLVVATWLVHMLYSFPDCGIREVARKSLLDKFINVLQSSKNLEEKILAALALRGFLSDPGGLNEIGAYAKCIWRTLRRLKKSCTVVHDIMKALMNLPSIDAAELWSCVEGPEIDVSMNGEILSMLHIGNRLISSHSDGTIKVWETGKRAPRLIQEAREHSKAVTCLYAPPSCDKLYTGSLDKTIRVWSIKQEEIHCVQVHDVKEAVLALTANTNVVCFSSQGSGVKVYNWSGAPKHVNFNKQVKCLALAGDKLYCGCSSYAIQEVDLRTNTTSTFYSGAKKLLGKQTIYSLQVQNDLLFAGGSSVDGTAGKVFKLSSKTIVGSLSTGLDIQQMTVNNDFVFTATKSGIIEVWLKEKVTKIAYIKIGSGGNARTTMCIASDTEGQKLFAGTPEGKLQVKS</sequence>
<dbReference type="InterPro" id="IPR056514">
    <property type="entry name" value="ARM_LIN_2nd"/>
</dbReference>
<dbReference type="Pfam" id="PF23628">
    <property type="entry name" value="ARM_LIN_C"/>
    <property type="match status" value="1"/>
</dbReference>
<dbReference type="InterPro" id="IPR056512">
    <property type="entry name" value="LIN_N"/>
</dbReference>
<organism evidence="8 9">
    <name type="scientific">Penstemon davidsonii</name>
    <dbReference type="NCBI Taxonomy" id="160366"/>
    <lineage>
        <taxon>Eukaryota</taxon>
        <taxon>Viridiplantae</taxon>
        <taxon>Streptophyta</taxon>
        <taxon>Embryophyta</taxon>
        <taxon>Tracheophyta</taxon>
        <taxon>Spermatophyta</taxon>
        <taxon>Magnoliopsida</taxon>
        <taxon>eudicotyledons</taxon>
        <taxon>Gunneridae</taxon>
        <taxon>Pentapetalae</taxon>
        <taxon>asterids</taxon>
        <taxon>lamiids</taxon>
        <taxon>Lamiales</taxon>
        <taxon>Plantaginaceae</taxon>
        <taxon>Cheloneae</taxon>
        <taxon>Penstemon</taxon>
    </lineage>
</organism>
<evidence type="ECO:0000256" key="1">
    <source>
        <dbReference type="ARBA" id="ARBA00000900"/>
    </source>
</evidence>
<dbReference type="Gene3D" id="3.30.40.10">
    <property type="entry name" value="Zinc/RING finger domain, C3HC4 (zinc finger)"/>
    <property type="match status" value="1"/>
</dbReference>
<dbReference type="SMART" id="SM00504">
    <property type="entry name" value="Ubox"/>
    <property type="match status" value="1"/>
</dbReference>
<dbReference type="InterPro" id="IPR003613">
    <property type="entry name" value="Ubox_domain"/>
</dbReference>
<evidence type="ECO:0000259" key="7">
    <source>
        <dbReference type="PROSITE" id="PS51698"/>
    </source>
</evidence>
<evidence type="ECO:0000256" key="4">
    <source>
        <dbReference type="ARBA" id="ARBA00022679"/>
    </source>
</evidence>
<keyword evidence="9" id="KW-1185">Reference proteome</keyword>
<dbReference type="Pfam" id="PF04564">
    <property type="entry name" value="U-box"/>
    <property type="match status" value="1"/>
</dbReference>
<dbReference type="Proteomes" id="UP001291926">
    <property type="component" value="Unassembled WGS sequence"/>
</dbReference>
<gene>
    <name evidence="8" type="ORF">RD792_000926</name>
</gene>
<evidence type="ECO:0000313" key="8">
    <source>
        <dbReference type="EMBL" id="KAK4490263.1"/>
    </source>
</evidence>
<keyword evidence="5" id="KW-0853">WD repeat</keyword>
<dbReference type="InterPro" id="IPR015943">
    <property type="entry name" value="WD40/YVTN_repeat-like_dom_sf"/>
</dbReference>
<accession>A0ABR0DM13</accession>
<dbReference type="Pfam" id="PF23568">
    <property type="entry name" value="ARM_LIN"/>
    <property type="match status" value="1"/>
</dbReference>
<dbReference type="InterPro" id="IPR052858">
    <property type="entry name" value="E3_ubiquitin-ligase_LIN"/>
</dbReference>
<dbReference type="InterPro" id="IPR045210">
    <property type="entry name" value="RING-Ubox_PUB"/>
</dbReference>
<dbReference type="InterPro" id="IPR055566">
    <property type="entry name" value="ARM_LIN"/>
</dbReference>
<evidence type="ECO:0000313" key="9">
    <source>
        <dbReference type="Proteomes" id="UP001291926"/>
    </source>
</evidence>
<evidence type="ECO:0000256" key="6">
    <source>
        <dbReference type="SAM" id="MobiDB-lite"/>
    </source>
</evidence>
<dbReference type="EMBL" id="JAYDYQ010001087">
    <property type="protein sequence ID" value="KAK4490263.1"/>
    <property type="molecule type" value="Genomic_DNA"/>
</dbReference>
<dbReference type="PANTHER" id="PTHR47446">
    <property type="entry name" value="RING-TYPE E3 UBIQUITIN TRANSFERASE"/>
    <property type="match status" value="1"/>
</dbReference>
<keyword evidence="4" id="KW-0808">Transferase</keyword>
<dbReference type="PROSITE" id="PS50082">
    <property type="entry name" value="WD_REPEATS_2"/>
    <property type="match status" value="1"/>
</dbReference>